<dbReference type="SUPFAM" id="SSF46689">
    <property type="entry name" value="Homeodomain-like"/>
    <property type="match status" value="2"/>
</dbReference>
<dbReference type="Pfam" id="PF00249">
    <property type="entry name" value="Myb_DNA-binding"/>
    <property type="match status" value="3"/>
</dbReference>
<keyword evidence="3" id="KW-0804">Transcription</keyword>
<dbReference type="InterPro" id="IPR017884">
    <property type="entry name" value="SANT_dom"/>
</dbReference>
<dbReference type="InterPro" id="IPR051575">
    <property type="entry name" value="Myb-like_DNA-bd"/>
</dbReference>
<dbReference type="InterPro" id="IPR009057">
    <property type="entry name" value="Homeodomain-like_sf"/>
</dbReference>
<feature type="domain" description="Myb-like" evidence="6">
    <location>
        <begin position="95"/>
        <end position="145"/>
    </location>
</feature>
<dbReference type="CDD" id="cd00167">
    <property type="entry name" value="SANT"/>
    <property type="match status" value="3"/>
</dbReference>
<dbReference type="GO" id="GO:0001006">
    <property type="term" value="F:RNA polymerase III type 3 promoter sequence-specific DNA binding"/>
    <property type="evidence" value="ECO:0007669"/>
    <property type="project" value="TreeGrafter"/>
</dbReference>
<feature type="domain" description="Myb-like" evidence="6">
    <location>
        <begin position="33"/>
        <end position="94"/>
    </location>
</feature>
<feature type="region of interest" description="Disordered" evidence="5">
    <location>
        <begin position="632"/>
        <end position="652"/>
    </location>
</feature>
<feature type="domain" description="SANT" evidence="7">
    <location>
        <begin position="98"/>
        <end position="151"/>
    </location>
</feature>
<feature type="compositionally biased region" description="Basic residues" evidence="5">
    <location>
        <begin position="399"/>
        <end position="410"/>
    </location>
</feature>
<reference evidence="9 10" key="1">
    <citation type="journal article" date="2012" name="PLoS ONE">
        <title>Sequence and analysis of the genome of the pathogenic yeast Candida orthopsilosis.</title>
        <authorList>
            <person name="Riccombeni A."/>
            <person name="Vidanes G."/>
            <person name="Proux-Wera E."/>
            <person name="Wolfe K.H."/>
            <person name="Butler G."/>
        </authorList>
    </citation>
    <scope>NUCLEOTIDE SEQUENCE [LARGE SCALE GENOMIC DNA]</scope>
    <source>
        <strain evidence="9 10">Co 90-125</strain>
    </source>
</reference>
<dbReference type="SMART" id="SM00717">
    <property type="entry name" value="SANT"/>
    <property type="match status" value="3"/>
</dbReference>
<dbReference type="EMBL" id="HE681723">
    <property type="protein sequence ID" value="CCG24037.1"/>
    <property type="molecule type" value="Genomic_DNA"/>
</dbReference>
<dbReference type="PANTHER" id="PTHR46621">
    <property type="entry name" value="SNRNA-ACTIVATING PROTEIN COMPLEX SUBUNIT 4"/>
    <property type="match status" value="1"/>
</dbReference>
<dbReference type="Proteomes" id="UP000005018">
    <property type="component" value="Chromosome 5"/>
</dbReference>
<evidence type="ECO:0000259" key="8">
    <source>
        <dbReference type="PROSITE" id="PS51294"/>
    </source>
</evidence>
<feature type="domain" description="Myb-like" evidence="6">
    <location>
        <begin position="148"/>
        <end position="198"/>
    </location>
</feature>
<feature type="domain" description="HTH myb-type" evidence="8">
    <location>
        <begin position="95"/>
        <end position="149"/>
    </location>
</feature>
<dbReference type="PROSITE" id="PS51293">
    <property type="entry name" value="SANT"/>
    <property type="match status" value="1"/>
</dbReference>
<feature type="domain" description="HTH myb-type" evidence="8">
    <location>
        <begin position="155"/>
        <end position="202"/>
    </location>
</feature>
<proteinExistence type="predicted"/>
<feature type="region of interest" description="Disordered" evidence="5">
    <location>
        <begin position="375"/>
        <end position="439"/>
    </location>
</feature>
<dbReference type="FunFam" id="1.10.10.60:FF:000016">
    <property type="entry name" value="Transcriptional activator Myb isoform A"/>
    <property type="match status" value="1"/>
</dbReference>
<feature type="compositionally biased region" description="Polar residues" evidence="5">
    <location>
        <begin position="378"/>
        <end position="397"/>
    </location>
</feature>
<keyword evidence="1" id="KW-0805">Transcription regulation</keyword>
<protein>
    <submittedName>
        <fullName evidence="9">Bas1 transcription facto</fullName>
    </submittedName>
</protein>
<dbReference type="OrthoDB" id="2143914at2759"/>
<dbReference type="KEGG" id="cot:CORT_0E04510"/>
<evidence type="ECO:0000256" key="4">
    <source>
        <dbReference type="ARBA" id="ARBA00023242"/>
    </source>
</evidence>
<dbReference type="InterPro" id="IPR017930">
    <property type="entry name" value="Myb_dom"/>
</dbReference>
<feature type="compositionally biased region" description="Low complexity" evidence="5">
    <location>
        <begin position="636"/>
        <end position="647"/>
    </location>
</feature>
<feature type="region of interest" description="Disordered" evidence="5">
    <location>
        <begin position="567"/>
        <end position="601"/>
    </location>
</feature>
<evidence type="ECO:0000256" key="1">
    <source>
        <dbReference type="ARBA" id="ARBA00023015"/>
    </source>
</evidence>
<gene>
    <name evidence="9" type="ORF">CORT_0E04510</name>
</gene>
<dbReference type="GeneID" id="14541239"/>
<keyword evidence="4" id="KW-0539">Nucleus</keyword>
<evidence type="ECO:0000256" key="5">
    <source>
        <dbReference type="SAM" id="MobiDB-lite"/>
    </source>
</evidence>
<feature type="compositionally biased region" description="Polar residues" evidence="5">
    <location>
        <begin position="415"/>
        <end position="425"/>
    </location>
</feature>
<feature type="compositionally biased region" description="Low complexity" evidence="5">
    <location>
        <begin position="579"/>
        <end position="591"/>
    </location>
</feature>
<feature type="region of interest" description="Disordered" evidence="5">
    <location>
        <begin position="519"/>
        <end position="554"/>
    </location>
</feature>
<dbReference type="RefSeq" id="XP_003870167.1">
    <property type="nucleotide sequence ID" value="XM_003870118.1"/>
</dbReference>
<dbReference type="GO" id="GO:0042795">
    <property type="term" value="P:snRNA transcription by RNA polymerase II"/>
    <property type="evidence" value="ECO:0007669"/>
    <property type="project" value="TreeGrafter"/>
</dbReference>
<keyword evidence="10" id="KW-1185">Reference proteome</keyword>
<sequence>MNHDDSKNVNNSKKRVVQIDPLDVTEYLGFQTHRKGARKPWTKEEDTELSKLVSSELEKGGDLESIDWDKIAEQIPSDGLRKSKDCRKRWSNSLDPNLRKGKWTPEEDELLVKAFEKFGSAWLKVAQEIKGRTDDQCAKRYVEVLDPKTKDRLKPWTEEEDLLLIKQVKLYGTKWRTICSAFESRPSLTCRNRWRKLVTEVVRGKASIKIKEEVESVTNGNSSSVLETLNRQQEELSKIRSDYDSRVNVKRRKTNTERVPTAPLQYPSIHNKLSTKSETEWSYSVNQGAHDHYCNTQSKPHIGTISNREQVKVLIEYAKTNGVEISIHQHIHHHYSQTSHTSNGNELTSPGSSTSGTNILEPEEQISRFQHFNYLPPMTQTPKLNSSTDQSTKNDTTQHYHHHHHHHHHTEKGNENQSAHRSNLQRAELADDTESVKESNLQRLLNGEEYTGSQIASNPNPLTPLTQAVEIVRAADAATYTGTGSYSSNDFGSNQKSHLYDQQANEVGDNTNFWEQTKTTTHHAARQHQTSSDRNERKHSSHSHTQSHGQDSSHDLAQALASKHPSLHYANNTSRGDHSSSQYSSGYSEGVNNEEDGEEEVLARELEETGIDEDVLNSYGLFYNVYTKEGSTFPDAQPNQQPQSQNAYGRNGNAYDQWGSDFIIPFNPS</sequence>
<dbReference type="PANTHER" id="PTHR46621:SF1">
    <property type="entry name" value="SNRNA-ACTIVATING PROTEIN COMPLEX SUBUNIT 4"/>
    <property type="match status" value="1"/>
</dbReference>
<dbReference type="InterPro" id="IPR001005">
    <property type="entry name" value="SANT/Myb"/>
</dbReference>
<dbReference type="GO" id="GO:0000978">
    <property type="term" value="F:RNA polymerase II cis-regulatory region sequence-specific DNA binding"/>
    <property type="evidence" value="ECO:0007669"/>
    <property type="project" value="TreeGrafter"/>
</dbReference>
<keyword evidence="2" id="KW-0238">DNA-binding</keyword>
<dbReference type="GO" id="GO:0019185">
    <property type="term" value="C:snRNA-activating protein complex"/>
    <property type="evidence" value="ECO:0007669"/>
    <property type="project" value="TreeGrafter"/>
</dbReference>
<accession>H8X7A8</accession>
<evidence type="ECO:0000259" key="7">
    <source>
        <dbReference type="PROSITE" id="PS51293"/>
    </source>
</evidence>
<evidence type="ECO:0000259" key="6">
    <source>
        <dbReference type="PROSITE" id="PS50090"/>
    </source>
</evidence>
<evidence type="ECO:0000313" key="10">
    <source>
        <dbReference type="Proteomes" id="UP000005018"/>
    </source>
</evidence>
<name>H8X7A8_CANO9</name>
<evidence type="ECO:0000313" key="9">
    <source>
        <dbReference type="EMBL" id="CCG24037.1"/>
    </source>
</evidence>
<dbReference type="Gene3D" id="1.10.10.60">
    <property type="entry name" value="Homeodomain-like"/>
    <property type="match status" value="3"/>
</dbReference>
<dbReference type="GO" id="GO:0042796">
    <property type="term" value="P:snRNA transcription by RNA polymerase III"/>
    <property type="evidence" value="ECO:0007669"/>
    <property type="project" value="TreeGrafter"/>
</dbReference>
<dbReference type="PROSITE" id="PS51294">
    <property type="entry name" value="HTH_MYB"/>
    <property type="match status" value="2"/>
</dbReference>
<dbReference type="PROSITE" id="PS50090">
    <property type="entry name" value="MYB_LIKE"/>
    <property type="match status" value="3"/>
</dbReference>
<dbReference type="eggNOG" id="KOG0048">
    <property type="taxonomic scope" value="Eukaryota"/>
</dbReference>
<dbReference type="HOGENOM" id="CLU_021117_1_0_1"/>
<feature type="region of interest" description="Disordered" evidence="5">
    <location>
        <begin position="331"/>
        <end position="358"/>
    </location>
</feature>
<dbReference type="AlphaFoldDB" id="H8X7A8"/>
<evidence type="ECO:0000256" key="3">
    <source>
        <dbReference type="ARBA" id="ARBA00023163"/>
    </source>
</evidence>
<organism evidence="9 10">
    <name type="scientific">Candida orthopsilosis (strain 90-125)</name>
    <name type="common">Yeast</name>
    <dbReference type="NCBI Taxonomy" id="1136231"/>
    <lineage>
        <taxon>Eukaryota</taxon>
        <taxon>Fungi</taxon>
        <taxon>Dikarya</taxon>
        <taxon>Ascomycota</taxon>
        <taxon>Saccharomycotina</taxon>
        <taxon>Pichiomycetes</taxon>
        <taxon>Debaryomycetaceae</taxon>
        <taxon>Candida/Lodderomyces clade</taxon>
        <taxon>Candida</taxon>
    </lineage>
</organism>
<feature type="compositionally biased region" description="Polar residues" evidence="5">
    <location>
        <begin position="343"/>
        <end position="358"/>
    </location>
</feature>
<evidence type="ECO:0000256" key="2">
    <source>
        <dbReference type="ARBA" id="ARBA00023125"/>
    </source>
</evidence>